<dbReference type="KEGG" id="ima:PO878_01675"/>
<dbReference type="InterPro" id="IPR058248">
    <property type="entry name" value="Lxx211020-like"/>
</dbReference>
<keyword evidence="2" id="KW-0732">Signal</keyword>
<feature type="compositionally biased region" description="Acidic residues" evidence="1">
    <location>
        <begin position="90"/>
        <end position="111"/>
    </location>
</feature>
<evidence type="ECO:0000256" key="1">
    <source>
        <dbReference type="SAM" id="MobiDB-lite"/>
    </source>
</evidence>
<dbReference type="InterPro" id="IPR007410">
    <property type="entry name" value="LpqE-like"/>
</dbReference>
<protein>
    <submittedName>
        <fullName evidence="3">Copper chaperone PCu(A)C</fullName>
    </submittedName>
</protein>
<organism evidence="3 4">
    <name type="scientific">Iamia majanohamensis</name>
    <dbReference type="NCBI Taxonomy" id="467976"/>
    <lineage>
        <taxon>Bacteria</taxon>
        <taxon>Bacillati</taxon>
        <taxon>Actinomycetota</taxon>
        <taxon>Acidimicrobiia</taxon>
        <taxon>Acidimicrobiales</taxon>
        <taxon>Iamiaceae</taxon>
        <taxon>Iamia</taxon>
    </lineage>
</organism>
<accession>A0AAE9YF46</accession>
<feature type="chain" id="PRO_5041962974" evidence="2">
    <location>
        <begin position="27"/>
        <end position="189"/>
    </location>
</feature>
<dbReference type="Proteomes" id="UP001216390">
    <property type="component" value="Chromosome"/>
</dbReference>
<dbReference type="PANTHER" id="PTHR36302:SF1">
    <property type="entry name" value="COPPER CHAPERONE PCU(A)C"/>
    <property type="match status" value="1"/>
</dbReference>
<evidence type="ECO:0000313" key="3">
    <source>
        <dbReference type="EMBL" id="WCO67427.1"/>
    </source>
</evidence>
<sequence>MTRTWRGRTAALVAVLALALAAAACGSDDDSAGGVEVSDAWARTSPEGVEAGAAYMVLTSDEDDALVAASVPTDVAGTTEVHETVAADEAGGDDGGDMDMDEGAAEGGDDMDMGDAGGDDMDMGGMTMQEVERIPLPAGEAVALEPGGYHVMLLDLAGPLEEGDTFTVSLTFESGATQDVEVEVRDDAP</sequence>
<dbReference type="PANTHER" id="PTHR36302">
    <property type="entry name" value="BLR7088 PROTEIN"/>
    <property type="match status" value="1"/>
</dbReference>
<dbReference type="InterPro" id="IPR036182">
    <property type="entry name" value="PCuAC_sf"/>
</dbReference>
<gene>
    <name evidence="3" type="ORF">PO878_01675</name>
</gene>
<dbReference type="Pfam" id="PF04314">
    <property type="entry name" value="PCuAC"/>
    <property type="match status" value="2"/>
</dbReference>
<dbReference type="AlphaFoldDB" id="A0AAE9YF46"/>
<feature type="signal peptide" evidence="2">
    <location>
        <begin position="1"/>
        <end position="26"/>
    </location>
</feature>
<name>A0AAE9YF46_9ACTN</name>
<dbReference type="Gene3D" id="2.60.40.1890">
    <property type="entry name" value="PCu(A)C copper chaperone"/>
    <property type="match status" value="1"/>
</dbReference>
<proteinExistence type="predicted"/>
<feature type="region of interest" description="Disordered" evidence="1">
    <location>
        <begin position="88"/>
        <end position="111"/>
    </location>
</feature>
<dbReference type="SUPFAM" id="SSF110087">
    <property type="entry name" value="DR1885-like metal-binding protein"/>
    <property type="match status" value="2"/>
</dbReference>
<reference evidence="3" key="1">
    <citation type="submission" date="2023-01" db="EMBL/GenBank/DDBJ databases">
        <title>The diversity of Class Acidimicrobiia in South China Sea sediment environments and the proposal of Iamia marina sp. nov., a novel species of the genus Iamia.</title>
        <authorList>
            <person name="He Y."/>
            <person name="Tian X."/>
        </authorList>
    </citation>
    <scope>NUCLEOTIDE SEQUENCE</scope>
    <source>
        <strain evidence="3">DSM 19957</strain>
    </source>
</reference>
<keyword evidence="4" id="KW-1185">Reference proteome</keyword>
<dbReference type="RefSeq" id="WP_272736948.1">
    <property type="nucleotide sequence ID" value="NZ_CP116942.1"/>
</dbReference>
<evidence type="ECO:0000313" key="4">
    <source>
        <dbReference type="Proteomes" id="UP001216390"/>
    </source>
</evidence>
<dbReference type="EMBL" id="CP116942">
    <property type="protein sequence ID" value="WCO67427.1"/>
    <property type="molecule type" value="Genomic_DNA"/>
</dbReference>
<evidence type="ECO:0000256" key="2">
    <source>
        <dbReference type="SAM" id="SignalP"/>
    </source>
</evidence>
<dbReference type="PROSITE" id="PS51257">
    <property type="entry name" value="PROKAR_LIPOPROTEIN"/>
    <property type="match status" value="1"/>
</dbReference>